<name>A0A5C0UFB8_9PROT</name>
<dbReference type="Proteomes" id="UP000325004">
    <property type="component" value="Chromosome"/>
</dbReference>
<sequence>MKSNKIILSIIFSYSVNAGDDYESLHYTMPDGDQEEMISHFIDRNIESSQDNKSNKCDFVAVLNVIALQESYELSDGDLSFMQSFSKSDNNLLGDKILRLVDSFCVRYHIPYASQLLNRQITREYCDGHEYELPIQYDEDLVRSTMLPQDLMDELHSNIVDIPDSIFTNILTGLIGCGRFYNQEFRSTAALNYLSYNSNYIMLMQILNLNFNCDLYDGSEFSLHLKYKNNLAISKLFELYSYNAHKVFSMNSDVMQLLQIAEIDSLSLPRSQVHVIEYLLSNNIMRFPRSLTFNNTHNEFEKYTFNMIPNGESFKLYVDLLEDISCIESREKSEKILEFYAKYYTMEKSPNMIAGQYVYDLTIKSGLFNAYCGEIEESTTS</sequence>
<proteinExistence type="predicted"/>
<keyword evidence="2" id="KW-1185">Reference proteome</keyword>
<dbReference type="EMBL" id="CP043316">
    <property type="protein sequence ID" value="QEK38410.1"/>
    <property type="molecule type" value="Genomic_DNA"/>
</dbReference>
<dbReference type="RefSeq" id="WP_148971526.1">
    <property type="nucleotide sequence ID" value="NZ_CP043316.1"/>
</dbReference>
<organism evidence="1 2">
    <name type="scientific">Candidatus Cytomitobacter primus</name>
    <dbReference type="NCBI Taxonomy" id="2066024"/>
    <lineage>
        <taxon>Bacteria</taxon>
        <taxon>Pseudomonadati</taxon>
        <taxon>Pseudomonadota</taxon>
        <taxon>Alphaproteobacteria</taxon>
        <taxon>Holosporales</taxon>
        <taxon>Holosporaceae</taxon>
        <taxon>Candidatus Cytomitobacter</taxon>
    </lineage>
</organism>
<protein>
    <submittedName>
        <fullName evidence="1">Uncharacterized protein</fullName>
    </submittedName>
</protein>
<dbReference type="KEGG" id="cpri:FZC34_00545"/>
<evidence type="ECO:0000313" key="1">
    <source>
        <dbReference type="EMBL" id="QEK38410.1"/>
    </source>
</evidence>
<accession>A0A5C0UFB8</accession>
<evidence type="ECO:0000313" key="2">
    <source>
        <dbReference type="Proteomes" id="UP000325004"/>
    </source>
</evidence>
<gene>
    <name evidence="1" type="ORF">FZC34_00545</name>
</gene>
<reference evidence="1 2" key="1">
    <citation type="submission" date="2019-08" db="EMBL/GenBank/DDBJ databases">
        <title>Highly reduced genomes of protist endosymbionts show evolutionary convergence.</title>
        <authorList>
            <person name="George E."/>
            <person name="Husnik F."/>
            <person name="Tashyreva D."/>
            <person name="Prokopchuk G."/>
            <person name="Horak A."/>
            <person name="Kwong W.K."/>
            <person name="Lukes J."/>
            <person name="Keeling P.J."/>
        </authorList>
    </citation>
    <scope>NUCLEOTIDE SEQUENCE [LARGE SCALE GENOMIC DNA]</scope>
    <source>
        <strain evidence="1">1604LC</strain>
    </source>
</reference>
<dbReference type="AlphaFoldDB" id="A0A5C0UFB8"/>